<keyword evidence="2" id="KW-1185">Reference proteome</keyword>
<sequence>MEEIIVSHNTVMRMVSKMPLFDSDSFDEVVSKLLDFYDDEQTNNE</sequence>
<dbReference type="EMBL" id="JAVDQI010000011">
    <property type="protein sequence ID" value="MDR6223784.1"/>
    <property type="molecule type" value="Genomic_DNA"/>
</dbReference>
<reference evidence="1 2" key="1">
    <citation type="submission" date="2023-07" db="EMBL/GenBank/DDBJ databases">
        <title>Genomic Encyclopedia of Type Strains, Phase IV (KMG-IV): sequencing the most valuable type-strain genomes for metagenomic binning, comparative biology and taxonomic classification.</title>
        <authorList>
            <person name="Goeker M."/>
        </authorList>
    </citation>
    <scope>NUCLEOTIDE SEQUENCE [LARGE SCALE GENOMIC DNA]</scope>
    <source>
        <strain evidence="1 2">DSM 17273</strain>
    </source>
</reference>
<gene>
    <name evidence="1" type="ORF">J2750_002260</name>
</gene>
<protein>
    <submittedName>
        <fullName evidence="1">Uncharacterized protein</fullName>
    </submittedName>
</protein>
<name>A0AA90U1Z5_9EURY</name>
<evidence type="ECO:0000313" key="1">
    <source>
        <dbReference type="EMBL" id="MDR6223784.1"/>
    </source>
</evidence>
<dbReference type="Proteomes" id="UP001185015">
    <property type="component" value="Unassembled WGS sequence"/>
</dbReference>
<evidence type="ECO:0000313" key="2">
    <source>
        <dbReference type="Proteomes" id="UP001185015"/>
    </source>
</evidence>
<dbReference type="AlphaFoldDB" id="A0AA90U1Z5"/>
<organism evidence="1 2">
    <name type="scientific">Methanococcoides alaskense</name>
    <dbReference type="NCBI Taxonomy" id="325778"/>
    <lineage>
        <taxon>Archaea</taxon>
        <taxon>Methanobacteriati</taxon>
        <taxon>Methanobacteriota</taxon>
        <taxon>Stenosarchaea group</taxon>
        <taxon>Methanomicrobia</taxon>
        <taxon>Methanosarcinales</taxon>
        <taxon>Methanosarcinaceae</taxon>
        <taxon>Methanococcoides</taxon>
    </lineage>
</organism>
<dbReference type="RefSeq" id="WP_270095401.1">
    <property type="nucleotide sequence ID" value="NZ_JAQFFK010000001.1"/>
</dbReference>
<comment type="caution">
    <text evidence="1">The sequence shown here is derived from an EMBL/GenBank/DDBJ whole genome shotgun (WGS) entry which is preliminary data.</text>
</comment>
<proteinExistence type="predicted"/>
<accession>A0AA90U1Z5</accession>